<dbReference type="OrthoDB" id="3252425at2759"/>
<name>A0A9P6ARB5_9AGAM</name>
<accession>A0A9P6ARB5</accession>
<gene>
    <name evidence="1" type="ORF">BS47DRAFT_1300341</name>
</gene>
<sequence>MAGLKDWVDDLETVSKDDLKIFAMRTAPVHSVLVKIRKLTVAIATSTMILLPLWRKLCCKLVKSPSMLVCDVRTQWNSTNDMLESALKFHSVIEARLVSHI</sequence>
<reference evidence="1" key="1">
    <citation type="journal article" date="2020" name="Nat. Commun.">
        <title>Large-scale genome sequencing of mycorrhizal fungi provides insights into the early evolution of symbiotic traits.</title>
        <authorList>
            <person name="Miyauchi S."/>
            <person name="Kiss E."/>
            <person name="Kuo A."/>
            <person name="Drula E."/>
            <person name="Kohler A."/>
            <person name="Sanchez-Garcia M."/>
            <person name="Morin E."/>
            <person name="Andreopoulos B."/>
            <person name="Barry K.W."/>
            <person name="Bonito G."/>
            <person name="Buee M."/>
            <person name="Carver A."/>
            <person name="Chen C."/>
            <person name="Cichocki N."/>
            <person name="Clum A."/>
            <person name="Culley D."/>
            <person name="Crous P.W."/>
            <person name="Fauchery L."/>
            <person name="Girlanda M."/>
            <person name="Hayes R.D."/>
            <person name="Keri Z."/>
            <person name="LaButti K."/>
            <person name="Lipzen A."/>
            <person name="Lombard V."/>
            <person name="Magnuson J."/>
            <person name="Maillard F."/>
            <person name="Murat C."/>
            <person name="Nolan M."/>
            <person name="Ohm R.A."/>
            <person name="Pangilinan J."/>
            <person name="Pereira M.F."/>
            <person name="Perotto S."/>
            <person name="Peter M."/>
            <person name="Pfister S."/>
            <person name="Riley R."/>
            <person name="Sitrit Y."/>
            <person name="Stielow J.B."/>
            <person name="Szollosi G."/>
            <person name="Zifcakova L."/>
            <person name="Stursova M."/>
            <person name="Spatafora J.W."/>
            <person name="Tedersoo L."/>
            <person name="Vaario L.M."/>
            <person name="Yamada A."/>
            <person name="Yan M."/>
            <person name="Wang P."/>
            <person name="Xu J."/>
            <person name="Bruns T."/>
            <person name="Baldrian P."/>
            <person name="Vilgalys R."/>
            <person name="Dunand C."/>
            <person name="Henrissat B."/>
            <person name="Grigoriev I.V."/>
            <person name="Hibbett D."/>
            <person name="Nagy L.G."/>
            <person name="Martin F.M."/>
        </authorList>
    </citation>
    <scope>NUCLEOTIDE SEQUENCE</scope>
    <source>
        <strain evidence="1">UP504</strain>
    </source>
</reference>
<proteinExistence type="predicted"/>
<evidence type="ECO:0000313" key="2">
    <source>
        <dbReference type="Proteomes" id="UP000886523"/>
    </source>
</evidence>
<dbReference type="Proteomes" id="UP000886523">
    <property type="component" value="Unassembled WGS sequence"/>
</dbReference>
<comment type="caution">
    <text evidence="1">The sequence shown here is derived from an EMBL/GenBank/DDBJ whole genome shotgun (WGS) entry which is preliminary data.</text>
</comment>
<dbReference type="AlphaFoldDB" id="A0A9P6ARB5"/>
<organism evidence="1 2">
    <name type="scientific">Hydnum rufescens UP504</name>
    <dbReference type="NCBI Taxonomy" id="1448309"/>
    <lineage>
        <taxon>Eukaryota</taxon>
        <taxon>Fungi</taxon>
        <taxon>Dikarya</taxon>
        <taxon>Basidiomycota</taxon>
        <taxon>Agaricomycotina</taxon>
        <taxon>Agaricomycetes</taxon>
        <taxon>Cantharellales</taxon>
        <taxon>Hydnaceae</taxon>
        <taxon>Hydnum</taxon>
    </lineage>
</organism>
<protein>
    <submittedName>
        <fullName evidence="1">Uncharacterized protein</fullName>
    </submittedName>
</protein>
<keyword evidence="2" id="KW-1185">Reference proteome</keyword>
<dbReference type="EMBL" id="MU129019">
    <property type="protein sequence ID" value="KAF9510257.1"/>
    <property type="molecule type" value="Genomic_DNA"/>
</dbReference>
<evidence type="ECO:0000313" key="1">
    <source>
        <dbReference type="EMBL" id="KAF9510257.1"/>
    </source>
</evidence>